<name>H0ERH0_GLAL7</name>
<proteinExistence type="predicted"/>
<feature type="compositionally biased region" description="Basic and acidic residues" evidence="1">
    <location>
        <begin position="11"/>
        <end position="22"/>
    </location>
</feature>
<evidence type="ECO:0000256" key="1">
    <source>
        <dbReference type="SAM" id="MobiDB-lite"/>
    </source>
</evidence>
<organism evidence="2 3">
    <name type="scientific">Glarea lozoyensis (strain ATCC 74030 / MF5533)</name>
    <dbReference type="NCBI Taxonomy" id="1104152"/>
    <lineage>
        <taxon>Eukaryota</taxon>
        <taxon>Fungi</taxon>
        <taxon>Dikarya</taxon>
        <taxon>Ascomycota</taxon>
        <taxon>Pezizomycotina</taxon>
        <taxon>Leotiomycetes</taxon>
        <taxon>Helotiales</taxon>
        <taxon>Helotiaceae</taxon>
        <taxon>Glarea</taxon>
    </lineage>
</organism>
<dbReference type="InParanoid" id="H0ERH0"/>
<dbReference type="EMBL" id="AGUE01000135">
    <property type="protein sequence ID" value="EHK98781.1"/>
    <property type="molecule type" value="Genomic_DNA"/>
</dbReference>
<feature type="region of interest" description="Disordered" evidence="1">
    <location>
        <begin position="1"/>
        <end position="22"/>
    </location>
</feature>
<gene>
    <name evidence="2" type="ORF">M7I_5289</name>
</gene>
<evidence type="ECO:0000313" key="3">
    <source>
        <dbReference type="Proteomes" id="UP000005446"/>
    </source>
</evidence>
<dbReference type="Proteomes" id="UP000005446">
    <property type="component" value="Unassembled WGS sequence"/>
</dbReference>
<protein>
    <submittedName>
        <fullName evidence="2">Uncharacterized protein</fullName>
    </submittedName>
</protein>
<comment type="caution">
    <text evidence="2">The sequence shown here is derived from an EMBL/GenBank/DDBJ whole genome shotgun (WGS) entry which is preliminary data.</text>
</comment>
<sequence>MITGVYNKISDCGRKDTSSDKRSEMSLVVSQIVYLQPIRYFQ</sequence>
<evidence type="ECO:0000313" key="2">
    <source>
        <dbReference type="EMBL" id="EHK98781.1"/>
    </source>
</evidence>
<dbReference type="AlphaFoldDB" id="H0ERH0"/>
<dbReference type="HOGENOM" id="CLU_3260647_0_0_1"/>
<reference evidence="2 3" key="1">
    <citation type="journal article" date="2012" name="Eukaryot. Cell">
        <title>Genome sequence of the fungus Glarea lozoyensis: the first genome sequence of a species from the Helotiaceae family.</title>
        <authorList>
            <person name="Youssar L."/>
            <person name="Gruening B.A."/>
            <person name="Erxleben A."/>
            <person name="Guenther S."/>
            <person name="Huettel W."/>
        </authorList>
    </citation>
    <scope>NUCLEOTIDE SEQUENCE [LARGE SCALE GENOMIC DNA]</scope>
    <source>
        <strain evidence="3">ATCC 74030 / MF5533</strain>
    </source>
</reference>
<keyword evidence="3" id="KW-1185">Reference proteome</keyword>
<accession>H0ERH0</accession>